<gene>
    <name evidence="11 12 13" type="primary">LOC108740411</name>
</gene>
<dbReference type="Gene3D" id="3.40.50.300">
    <property type="entry name" value="P-loop containing nucleotide triphosphate hydrolases"/>
    <property type="match status" value="1"/>
</dbReference>
<keyword evidence="7" id="KW-0819">tRNA processing</keyword>
<evidence type="ECO:0000256" key="4">
    <source>
        <dbReference type="ARBA" id="ARBA00007573"/>
    </source>
</evidence>
<evidence type="ECO:0000313" key="13">
    <source>
        <dbReference type="RefSeq" id="XP_025832301.1"/>
    </source>
</evidence>
<evidence type="ECO:0000313" key="12">
    <source>
        <dbReference type="RefSeq" id="XP_025832300.1"/>
    </source>
</evidence>
<dbReference type="GO" id="GO:0033588">
    <property type="term" value="C:elongator holoenzyme complex"/>
    <property type="evidence" value="ECO:0007669"/>
    <property type="project" value="InterPro"/>
</dbReference>
<dbReference type="RefSeq" id="XP_025832301.1">
    <property type="nucleotide sequence ID" value="XM_025976516.1"/>
</dbReference>
<evidence type="ECO:0000313" key="10">
    <source>
        <dbReference type="Proteomes" id="UP000192223"/>
    </source>
</evidence>
<evidence type="ECO:0000256" key="6">
    <source>
        <dbReference type="ARBA" id="ARBA00022490"/>
    </source>
</evidence>
<protein>
    <recommendedName>
        <fullName evidence="5">Elongator complex protein 4</fullName>
    </recommendedName>
</protein>
<dbReference type="InterPro" id="IPR008728">
    <property type="entry name" value="Elongator_complex_protein_4"/>
</dbReference>
<dbReference type="KEGG" id="apln:108740411"/>
<dbReference type="AlphaFoldDB" id="A0A7F5R8L6"/>
<comment type="similarity">
    <text evidence="4">Belongs to the ELP4 family.</text>
</comment>
<dbReference type="RefSeq" id="XP_025832299.1">
    <property type="nucleotide sequence ID" value="XM_025976514.1"/>
</dbReference>
<reference evidence="11 12" key="1">
    <citation type="submission" date="2025-04" db="UniProtKB">
        <authorList>
            <consortium name="RefSeq"/>
        </authorList>
    </citation>
    <scope>IDENTIFICATION</scope>
    <source>
        <tissue evidence="11 12">Entire body</tissue>
    </source>
</reference>
<organism evidence="10 12">
    <name type="scientific">Agrilus planipennis</name>
    <name type="common">Emerald ash borer</name>
    <name type="synonym">Agrilus marcopoli</name>
    <dbReference type="NCBI Taxonomy" id="224129"/>
    <lineage>
        <taxon>Eukaryota</taxon>
        <taxon>Metazoa</taxon>
        <taxon>Ecdysozoa</taxon>
        <taxon>Arthropoda</taxon>
        <taxon>Hexapoda</taxon>
        <taxon>Insecta</taxon>
        <taxon>Pterygota</taxon>
        <taxon>Neoptera</taxon>
        <taxon>Endopterygota</taxon>
        <taxon>Coleoptera</taxon>
        <taxon>Polyphaga</taxon>
        <taxon>Elateriformia</taxon>
        <taxon>Buprestoidea</taxon>
        <taxon>Buprestidae</taxon>
        <taxon>Agrilinae</taxon>
        <taxon>Agrilus</taxon>
    </lineage>
</organism>
<evidence type="ECO:0000256" key="3">
    <source>
        <dbReference type="ARBA" id="ARBA00005043"/>
    </source>
</evidence>
<dbReference type="InterPro" id="IPR027417">
    <property type="entry name" value="P-loop_NTPase"/>
</dbReference>
<sequence>MEQKTEQRKTIKSILSIPGTRANVQSGQLLVSSGIPSVDELLGGGLPVGSVVLIEEDSGGSYSRVMLRYFLAEGVVHKHAVFVGSQDYNPGKMTKELPAVISSDPEPELLDEHKTDKMTIAFRYQKLPKVKKQTTHHFGNYYDLSKTMSQECFDNVNITEWPDQSALGGCQLSSMSYKELLVAIKDKLEKDKYFINSIREERSILRLVLHSLGSGMWLKNEKYSEEESRNALNTFMYNLRSLLRCSFAVAIVTVPSHLYSESFTSRLYNLCDVAIKLEPFAGTALENNVALSDFHGYFHLKKMSPINTLVSKHPGSVEYVFKLRRKKFCIEMLHLPPDLGDDDGSRNPKMGCSTGGGGDLDF</sequence>
<evidence type="ECO:0000256" key="2">
    <source>
        <dbReference type="ARBA" id="ARBA00004496"/>
    </source>
</evidence>
<dbReference type="UniPathway" id="UPA00988"/>
<evidence type="ECO:0000256" key="5">
    <source>
        <dbReference type="ARBA" id="ARBA00020265"/>
    </source>
</evidence>
<dbReference type="PANTHER" id="PTHR12896">
    <property type="entry name" value="PAX6 NEIGHBOR PROTEIN PAXNEB"/>
    <property type="match status" value="1"/>
</dbReference>
<dbReference type="OrthoDB" id="289162at2759"/>
<dbReference type="GO" id="GO:0005737">
    <property type="term" value="C:cytoplasm"/>
    <property type="evidence" value="ECO:0007669"/>
    <property type="project" value="UniProtKB-SubCell"/>
</dbReference>
<dbReference type="RefSeq" id="XP_025832300.1">
    <property type="nucleotide sequence ID" value="XM_025976515.1"/>
</dbReference>
<feature type="region of interest" description="Disordered" evidence="9">
    <location>
        <begin position="340"/>
        <end position="362"/>
    </location>
</feature>
<evidence type="ECO:0000313" key="11">
    <source>
        <dbReference type="RefSeq" id="XP_025832299.1"/>
    </source>
</evidence>
<evidence type="ECO:0000256" key="9">
    <source>
        <dbReference type="SAM" id="MobiDB-lite"/>
    </source>
</evidence>
<keyword evidence="10" id="KW-1185">Reference proteome</keyword>
<accession>A0A7F5R8L6</accession>
<name>A0A7F5R8L6_AGRPL</name>
<keyword evidence="6" id="KW-0963">Cytoplasm</keyword>
<dbReference type="GO" id="GO:0002098">
    <property type="term" value="P:tRNA wobble uridine modification"/>
    <property type="evidence" value="ECO:0007669"/>
    <property type="project" value="InterPro"/>
</dbReference>
<comment type="subcellular location">
    <subcellularLocation>
        <location evidence="2">Cytoplasm</location>
    </subcellularLocation>
    <subcellularLocation>
        <location evidence="1">Nucleus</location>
    </subcellularLocation>
</comment>
<feature type="compositionally biased region" description="Gly residues" evidence="9">
    <location>
        <begin position="353"/>
        <end position="362"/>
    </location>
</feature>
<comment type="pathway">
    <text evidence="3">tRNA modification; 5-methoxycarbonylmethyl-2-thiouridine-tRNA biosynthesis.</text>
</comment>
<evidence type="ECO:0000256" key="7">
    <source>
        <dbReference type="ARBA" id="ARBA00022694"/>
    </source>
</evidence>
<dbReference type="GO" id="GO:0008023">
    <property type="term" value="C:transcription elongation factor complex"/>
    <property type="evidence" value="ECO:0007669"/>
    <property type="project" value="TreeGrafter"/>
</dbReference>
<evidence type="ECO:0000256" key="8">
    <source>
        <dbReference type="ARBA" id="ARBA00023242"/>
    </source>
</evidence>
<dbReference type="CDD" id="cd19494">
    <property type="entry name" value="Elp4"/>
    <property type="match status" value="1"/>
</dbReference>
<proteinExistence type="inferred from homology"/>
<dbReference type="PANTHER" id="PTHR12896:SF1">
    <property type="entry name" value="ELONGATOR COMPLEX PROTEIN 4"/>
    <property type="match status" value="1"/>
</dbReference>
<keyword evidence="8" id="KW-0539">Nucleus</keyword>
<dbReference type="GeneID" id="108740411"/>
<dbReference type="Proteomes" id="UP000192223">
    <property type="component" value="Unplaced"/>
</dbReference>
<evidence type="ECO:0000256" key="1">
    <source>
        <dbReference type="ARBA" id="ARBA00004123"/>
    </source>
</evidence>
<dbReference type="Pfam" id="PF05625">
    <property type="entry name" value="PAXNEB"/>
    <property type="match status" value="1"/>
</dbReference>